<dbReference type="Pfam" id="PF01025">
    <property type="entry name" value="GrpE"/>
    <property type="match status" value="1"/>
</dbReference>
<proteinExistence type="predicted"/>
<dbReference type="InterPro" id="IPR000740">
    <property type="entry name" value="GrpE"/>
</dbReference>
<comment type="caution">
    <text evidence="2">The sequence shown here is derived from an EMBL/GenBank/DDBJ whole genome shotgun (WGS) entry which is preliminary data.</text>
</comment>
<dbReference type="EMBL" id="BBPA01000002">
    <property type="protein sequence ID" value="GAL91158.1"/>
    <property type="molecule type" value="Genomic_DNA"/>
</dbReference>
<dbReference type="GO" id="GO:0006457">
    <property type="term" value="P:protein folding"/>
    <property type="evidence" value="ECO:0007669"/>
    <property type="project" value="InterPro"/>
</dbReference>
<evidence type="ECO:0000313" key="3">
    <source>
        <dbReference type="Proteomes" id="UP000030321"/>
    </source>
</evidence>
<name>A0A0A1VNX4_MICAE</name>
<keyword evidence="2" id="KW-0346">Stress response</keyword>
<dbReference type="GO" id="GO:0051087">
    <property type="term" value="F:protein-folding chaperone binding"/>
    <property type="evidence" value="ECO:0007669"/>
    <property type="project" value="InterPro"/>
</dbReference>
<dbReference type="InterPro" id="IPR009012">
    <property type="entry name" value="GrpE_head"/>
</dbReference>
<evidence type="ECO:0000313" key="2">
    <source>
        <dbReference type="EMBL" id="GAL91158.1"/>
    </source>
</evidence>
<dbReference type="RefSeq" id="WP_045356015.1">
    <property type="nucleotide sequence ID" value="NZ_BBPA01000002.1"/>
</dbReference>
<accession>A0A0A1VNX4</accession>
<dbReference type="Proteomes" id="UP000030321">
    <property type="component" value="Unassembled WGS sequence"/>
</dbReference>
<dbReference type="Gene3D" id="2.30.22.10">
    <property type="entry name" value="Head domain of nucleotide exchange factor GrpE"/>
    <property type="match status" value="1"/>
</dbReference>
<reference evidence="3" key="1">
    <citation type="journal article" date="2015" name="Genome">
        <title>Whole Genome Sequence of the Non-Microcystin-Producing Microcystis aeruginosa Strain NIES-44.</title>
        <authorList>
            <person name="Okano K."/>
            <person name="Miyata N."/>
            <person name="Ozaki Y."/>
        </authorList>
    </citation>
    <scope>NUCLEOTIDE SEQUENCE [LARGE SCALE GENOMIC DNA]</scope>
    <source>
        <strain evidence="3">NIES-44</strain>
    </source>
</reference>
<organism evidence="2 3">
    <name type="scientific">Microcystis aeruginosa NIES-44</name>
    <dbReference type="NCBI Taxonomy" id="449439"/>
    <lineage>
        <taxon>Bacteria</taxon>
        <taxon>Bacillati</taxon>
        <taxon>Cyanobacteriota</taxon>
        <taxon>Cyanophyceae</taxon>
        <taxon>Oscillatoriophycideae</taxon>
        <taxon>Chroococcales</taxon>
        <taxon>Microcystaceae</taxon>
        <taxon>Microcystis</taxon>
    </lineage>
</organism>
<dbReference type="GO" id="GO:0000774">
    <property type="term" value="F:adenyl-nucleotide exchange factor activity"/>
    <property type="evidence" value="ECO:0007669"/>
    <property type="project" value="InterPro"/>
</dbReference>
<dbReference type="SUPFAM" id="SSF51064">
    <property type="entry name" value="Head domain of nucleotide exchange factor GrpE"/>
    <property type="match status" value="1"/>
</dbReference>
<dbReference type="AlphaFoldDB" id="A0A0A1VNX4"/>
<sequence>MNNYKISEEDRNKLLSLIINLTKEEASLKQALRQQGENNRSEKEQIFLELLEVFDTLESLLNFLEYRHEPDDRVWKRLPKSLKSVQTKLLSILEKRQVLKIELSADQPDFTICQVVEREIRPDLAEQTITKIVRQGFTIEDKLLRPMEVITSKQE</sequence>
<protein>
    <submittedName>
        <fullName evidence="2">Heat shock protein GrpE</fullName>
    </submittedName>
</protein>
<gene>
    <name evidence="2" type="ORF">N44_00527</name>
</gene>
<keyword evidence="1" id="KW-0143">Chaperone</keyword>
<dbReference type="GO" id="GO:0042803">
    <property type="term" value="F:protein homodimerization activity"/>
    <property type="evidence" value="ECO:0007669"/>
    <property type="project" value="InterPro"/>
</dbReference>
<evidence type="ECO:0000256" key="1">
    <source>
        <dbReference type="ARBA" id="ARBA00023186"/>
    </source>
</evidence>